<dbReference type="Proteomes" id="UP001501020">
    <property type="component" value="Unassembled WGS sequence"/>
</dbReference>
<gene>
    <name evidence="2" type="ORF">GCM10009727_13190</name>
</gene>
<name>A0ABP5K0G0_9ACTN</name>
<dbReference type="RefSeq" id="WP_344262551.1">
    <property type="nucleotide sequence ID" value="NZ_BAAAMR010000007.1"/>
</dbReference>
<evidence type="ECO:0000256" key="1">
    <source>
        <dbReference type="SAM" id="MobiDB-lite"/>
    </source>
</evidence>
<feature type="region of interest" description="Disordered" evidence="1">
    <location>
        <begin position="93"/>
        <end position="115"/>
    </location>
</feature>
<comment type="caution">
    <text evidence="2">The sequence shown here is derived from an EMBL/GenBank/DDBJ whole genome shotgun (WGS) entry which is preliminary data.</text>
</comment>
<accession>A0ABP5K0G0</accession>
<reference evidence="3" key="1">
    <citation type="journal article" date="2019" name="Int. J. Syst. Evol. Microbiol.">
        <title>The Global Catalogue of Microorganisms (GCM) 10K type strain sequencing project: providing services to taxonomists for standard genome sequencing and annotation.</title>
        <authorList>
            <consortium name="The Broad Institute Genomics Platform"/>
            <consortium name="The Broad Institute Genome Sequencing Center for Infectious Disease"/>
            <person name="Wu L."/>
            <person name="Ma J."/>
        </authorList>
    </citation>
    <scope>NUCLEOTIDE SEQUENCE [LARGE SCALE GENOMIC DNA]</scope>
    <source>
        <strain evidence="3">JCM 13850</strain>
    </source>
</reference>
<keyword evidence="3" id="KW-1185">Reference proteome</keyword>
<evidence type="ECO:0000313" key="3">
    <source>
        <dbReference type="Proteomes" id="UP001501020"/>
    </source>
</evidence>
<organism evidence="2 3">
    <name type="scientific">Actinomadura napierensis</name>
    <dbReference type="NCBI Taxonomy" id="267854"/>
    <lineage>
        <taxon>Bacteria</taxon>
        <taxon>Bacillati</taxon>
        <taxon>Actinomycetota</taxon>
        <taxon>Actinomycetes</taxon>
        <taxon>Streptosporangiales</taxon>
        <taxon>Thermomonosporaceae</taxon>
        <taxon>Actinomadura</taxon>
    </lineage>
</organism>
<protein>
    <submittedName>
        <fullName evidence="2">Uncharacterized protein</fullName>
    </submittedName>
</protein>
<evidence type="ECO:0000313" key="2">
    <source>
        <dbReference type="EMBL" id="GAA2125109.1"/>
    </source>
</evidence>
<dbReference type="EMBL" id="BAAAMR010000007">
    <property type="protein sequence ID" value="GAA2125109.1"/>
    <property type="molecule type" value="Genomic_DNA"/>
</dbReference>
<sequence>MTSTIAPPDTDTGEQDFPFRSSISTHPAPMTVSKSPSTPTKASLDVLISSYAFSNIEFESLTITFTVAGNNWGEDAPDILTPVWNKVSPKIELPPGWSQDTSNPEPGQFTFKPKNEKAEPDDALRLHLDDIHVSAIEGITDVVISVEAPGDKPKFKDATHPIGKFPIGFELKNFRADDPIVENGQSTKVNWRVDGDDNAIYQFFVNGVEKKLEGGRIEPPFDTGPLHTTTVYKITAKQEVSNGWIPYSDSTVVYVHDGDVTAANALIAGLRPALLKTLISYDVPKIIGEGRAGTKYQYTGPGDGLIVGELTISGGEGAKAELEVRLICEGFPTTEAKVSVGSSDGYSRKHIVTPVPSGEAWTALINVENSSGTTTGRVKIYWVSLSGDNRSPSRLWPPPGR</sequence>
<proteinExistence type="predicted"/>
<feature type="region of interest" description="Disordered" evidence="1">
    <location>
        <begin position="1"/>
        <end position="39"/>
    </location>
</feature>